<dbReference type="GeneID" id="115940557"/>
<dbReference type="GO" id="GO:0007043">
    <property type="term" value="P:cell-cell junction assembly"/>
    <property type="evidence" value="ECO:0007669"/>
    <property type="project" value="TreeGrafter"/>
</dbReference>
<dbReference type="InterPro" id="IPR015919">
    <property type="entry name" value="Cadherin-like_sf"/>
</dbReference>
<dbReference type="GO" id="GO:0016477">
    <property type="term" value="P:cell migration"/>
    <property type="evidence" value="ECO:0007669"/>
    <property type="project" value="TreeGrafter"/>
</dbReference>
<dbReference type="PRINTS" id="PR00205">
    <property type="entry name" value="CADHERIN"/>
</dbReference>
<dbReference type="CDD" id="cd11304">
    <property type="entry name" value="Cadherin_repeat"/>
    <property type="match status" value="1"/>
</dbReference>
<proteinExistence type="predicted"/>
<dbReference type="FunFam" id="2.60.40.60:FF:000231">
    <property type="entry name" value="Cadherin related family member 3"/>
    <property type="match status" value="1"/>
</dbReference>
<dbReference type="RefSeq" id="XP_030882748.1">
    <property type="nucleotide sequence ID" value="XM_031026888.1"/>
</dbReference>
<evidence type="ECO:0000256" key="2">
    <source>
        <dbReference type="ARBA" id="ARBA00022737"/>
    </source>
</evidence>
<evidence type="ECO:0000313" key="8">
    <source>
        <dbReference type="RefSeq" id="XP_030882748.1"/>
    </source>
</evidence>
<dbReference type="PANTHER" id="PTHR24027:SF439">
    <property type="entry name" value="CADHERIN-RELATED FAMILY MEMBER 3"/>
    <property type="match status" value="1"/>
</dbReference>
<feature type="domain" description="Cadherin" evidence="6">
    <location>
        <begin position="55"/>
        <end position="162"/>
    </location>
</feature>
<dbReference type="GO" id="GO:0016339">
    <property type="term" value="P:calcium-dependent cell-cell adhesion via plasma membrane cell adhesion molecules"/>
    <property type="evidence" value="ECO:0007669"/>
    <property type="project" value="TreeGrafter"/>
</dbReference>
<dbReference type="Pfam" id="PF00028">
    <property type="entry name" value="Cadherin"/>
    <property type="match status" value="1"/>
</dbReference>
<evidence type="ECO:0000256" key="1">
    <source>
        <dbReference type="ARBA" id="ARBA00004370"/>
    </source>
</evidence>
<evidence type="ECO:0000256" key="4">
    <source>
        <dbReference type="ARBA" id="ARBA00023136"/>
    </source>
</evidence>
<evidence type="ECO:0000259" key="6">
    <source>
        <dbReference type="PROSITE" id="PS50268"/>
    </source>
</evidence>
<evidence type="ECO:0000256" key="5">
    <source>
        <dbReference type="PROSITE-ProRule" id="PRU00043"/>
    </source>
</evidence>
<dbReference type="PANTHER" id="PTHR24027">
    <property type="entry name" value="CADHERIN-23"/>
    <property type="match status" value="1"/>
</dbReference>
<sequence length="207" mass="22908">MSANGTLFSTTEFDFEAGHKSFHLVAGVRDSQGLEASTRLQVNIVNVNDEIPRFTSPARVYTIPEELASGTIVANITAEDPDDKGFTGFLLYGITTPNRYFMINQLTGTIQVAHRLDRDAGELRQNPSISLEVLVKDRPSGGQENRVQITFIVEDINDNPAMCTKTTFRSSFQTSPPCSVPREYGYDLYGYQLAPSPCSFWLANGKL</sequence>
<dbReference type="InterPro" id="IPR039808">
    <property type="entry name" value="Cadherin"/>
</dbReference>
<dbReference type="InterPro" id="IPR002126">
    <property type="entry name" value="Cadherin-like_dom"/>
</dbReference>
<dbReference type="GO" id="GO:0005912">
    <property type="term" value="C:adherens junction"/>
    <property type="evidence" value="ECO:0007669"/>
    <property type="project" value="TreeGrafter"/>
</dbReference>
<dbReference type="GO" id="GO:0016342">
    <property type="term" value="C:catenin complex"/>
    <property type="evidence" value="ECO:0007669"/>
    <property type="project" value="TreeGrafter"/>
</dbReference>
<evidence type="ECO:0000313" key="7">
    <source>
        <dbReference type="Proteomes" id="UP000245341"/>
    </source>
</evidence>
<dbReference type="Gene3D" id="2.60.40.60">
    <property type="entry name" value="Cadherins"/>
    <property type="match status" value="2"/>
</dbReference>
<dbReference type="SUPFAM" id="SSF49313">
    <property type="entry name" value="Cadherin-like"/>
    <property type="match status" value="2"/>
</dbReference>
<dbReference type="KEGG" id="lww:115940557"/>
<comment type="subcellular location">
    <subcellularLocation>
        <location evidence="1">Membrane</location>
    </subcellularLocation>
</comment>
<organism evidence="7 8">
    <name type="scientific">Leptonychotes weddellii</name>
    <name type="common">Weddell seal</name>
    <name type="synonym">Otaria weddellii</name>
    <dbReference type="NCBI Taxonomy" id="9713"/>
    <lineage>
        <taxon>Eukaryota</taxon>
        <taxon>Metazoa</taxon>
        <taxon>Chordata</taxon>
        <taxon>Craniata</taxon>
        <taxon>Vertebrata</taxon>
        <taxon>Euteleostomi</taxon>
        <taxon>Mammalia</taxon>
        <taxon>Eutheria</taxon>
        <taxon>Laurasiatheria</taxon>
        <taxon>Carnivora</taxon>
        <taxon>Caniformia</taxon>
        <taxon>Pinnipedia</taxon>
        <taxon>Phocidae</taxon>
        <taxon>Monachinae</taxon>
        <taxon>Lobodontini</taxon>
        <taxon>Leptonychotes</taxon>
    </lineage>
</organism>
<dbReference type="OrthoDB" id="9047765at2759"/>
<dbReference type="GO" id="GO:0044331">
    <property type="term" value="P:cell-cell adhesion mediated by cadherin"/>
    <property type="evidence" value="ECO:0007669"/>
    <property type="project" value="TreeGrafter"/>
</dbReference>
<dbReference type="PROSITE" id="PS50268">
    <property type="entry name" value="CADHERIN_2"/>
    <property type="match status" value="2"/>
</dbReference>
<accession>A0A7F8QR32</accession>
<keyword evidence="3 5" id="KW-0106">Calcium</keyword>
<gene>
    <name evidence="8" type="primary">CDHR3</name>
</gene>
<dbReference type="GO" id="GO:0008013">
    <property type="term" value="F:beta-catenin binding"/>
    <property type="evidence" value="ECO:0007669"/>
    <property type="project" value="TreeGrafter"/>
</dbReference>
<keyword evidence="4" id="KW-0472">Membrane</keyword>
<reference evidence="8" key="1">
    <citation type="submission" date="2025-08" db="UniProtKB">
        <authorList>
            <consortium name="RefSeq"/>
        </authorList>
    </citation>
    <scope>IDENTIFICATION</scope>
    <source>
        <tissue evidence="8">Liver</tissue>
    </source>
</reference>
<dbReference type="Proteomes" id="UP000245341">
    <property type="component" value="Unplaced"/>
</dbReference>
<dbReference type="GO" id="GO:0045296">
    <property type="term" value="F:cadherin binding"/>
    <property type="evidence" value="ECO:0007669"/>
    <property type="project" value="TreeGrafter"/>
</dbReference>
<dbReference type="GO" id="GO:0005509">
    <property type="term" value="F:calcium ion binding"/>
    <property type="evidence" value="ECO:0007669"/>
    <property type="project" value="UniProtKB-UniRule"/>
</dbReference>
<evidence type="ECO:0000256" key="3">
    <source>
        <dbReference type="ARBA" id="ARBA00022837"/>
    </source>
</evidence>
<feature type="domain" description="Cadherin" evidence="6">
    <location>
        <begin position="4"/>
        <end position="54"/>
    </location>
</feature>
<dbReference type="GO" id="GO:0000902">
    <property type="term" value="P:cell morphogenesis"/>
    <property type="evidence" value="ECO:0007669"/>
    <property type="project" value="TreeGrafter"/>
</dbReference>
<dbReference type="GO" id="GO:0034332">
    <property type="term" value="P:adherens junction organization"/>
    <property type="evidence" value="ECO:0007669"/>
    <property type="project" value="TreeGrafter"/>
</dbReference>
<name>A0A7F8QR32_LEPWE</name>
<protein>
    <submittedName>
        <fullName evidence="8">Cadherin-related family member 3</fullName>
    </submittedName>
</protein>
<dbReference type="SMART" id="SM00112">
    <property type="entry name" value="CA"/>
    <property type="match status" value="1"/>
</dbReference>
<dbReference type="AlphaFoldDB" id="A0A7F8QR32"/>
<keyword evidence="2" id="KW-0677">Repeat</keyword>
<dbReference type="GO" id="GO:0007156">
    <property type="term" value="P:homophilic cell adhesion via plasma membrane adhesion molecules"/>
    <property type="evidence" value="ECO:0007669"/>
    <property type="project" value="InterPro"/>
</dbReference>
<keyword evidence="7" id="KW-1185">Reference proteome</keyword>
<dbReference type="CTD" id="222256"/>